<name>A0A2J8LGU5_PANTR</name>
<dbReference type="SUPFAM" id="SSF54928">
    <property type="entry name" value="RNA-binding domain, RBD"/>
    <property type="match status" value="1"/>
</dbReference>
<evidence type="ECO:0000259" key="2">
    <source>
        <dbReference type="PROSITE" id="PS50102"/>
    </source>
</evidence>
<gene>
    <name evidence="3" type="ORF">CK820_G0028886</name>
</gene>
<dbReference type="InterPro" id="IPR012677">
    <property type="entry name" value="Nucleotide-bd_a/b_plait_sf"/>
</dbReference>
<protein>
    <submittedName>
        <fullName evidence="3">CELF1 isoform 1</fullName>
    </submittedName>
</protein>
<evidence type="ECO:0000313" key="3">
    <source>
        <dbReference type="EMBL" id="PNI46483.1"/>
    </source>
</evidence>
<dbReference type="Pfam" id="PF00076">
    <property type="entry name" value="RRM_1"/>
    <property type="match status" value="1"/>
</dbReference>
<reference evidence="3 4" key="1">
    <citation type="submission" date="2017-12" db="EMBL/GenBank/DDBJ databases">
        <title>High-resolution comparative analysis of great ape genomes.</title>
        <authorList>
            <person name="Pollen A."/>
            <person name="Hastie A."/>
            <person name="Hormozdiari F."/>
            <person name="Dougherty M."/>
            <person name="Liu R."/>
            <person name="Chaisson M."/>
            <person name="Hoppe E."/>
            <person name="Hill C."/>
            <person name="Pang A."/>
            <person name="Hillier L."/>
            <person name="Baker C."/>
            <person name="Armstrong J."/>
            <person name="Shendure J."/>
            <person name="Paten B."/>
            <person name="Wilson R."/>
            <person name="Chao H."/>
            <person name="Schneider V."/>
            <person name="Ventura M."/>
            <person name="Kronenberg Z."/>
            <person name="Murali S."/>
            <person name="Gordon D."/>
            <person name="Cantsilieris S."/>
            <person name="Munson K."/>
            <person name="Nelson B."/>
            <person name="Raja A."/>
            <person name="Underwood J."/>
            <person name="Diekhans M."/>
            <person name="Fiddes I."/>
            <person name="Haussler D."/>
            <person name="Eichler E."/>
        </authorList>
    </citation>
    <scope>NUCLEOTIDE SEQUENCE [LARGE SCALE GENOMIC DNA]</scope>
    <source>
        <strain evidence="3">Yerkes chimp pedigree #C0471</strain>
    </source>
</reference>
<comment type="caution">
    <text evidence="3">The sequence shown here is derived from an EMBL/GenBank/DDBJ whole genome shotgun (WGS) entry which is preliminary data.</text>
</comment>
<dbReference type="InterPro" id="IPR035979">
    <property type="entry name" value="RBD_domain_sf"/>
</dbReference>
<dbReference type="Gene3D" id="3.30.70.330">
    <property type="match status" value="1"/>
</dbReference>
<evidence type="ECO:0000313" key="4">
    <source>
        <dbReference type="Proteomes" id="UP000236370"/>
    </source>
</evidence>
<dbReference type="AlphaFoldDB" id="A0A2J8LGU5"/>
<feature type="domain" description="RRM" evidence="2">
    <location>
        <begin position="16"/>
        <end position="56"/>
    </location>
</feature>
<dbReference type="PROSITE" id="PS50102">
    <property type="entry name" value="RRM"/>
    <property type="match status" value="1"/>
</dbReference>
<accession>A0A2J8LGU5</accession>
<sequence>MNGTLDHPDQPDLDAIKMFVGQVPRTWSEKDLRELFEQYGAVYEINVLRDRSQNPP</sequence>
<evidence type="ECO:0000256" key="1">
    <source>
        <dbReference type="PROSITE-ProRule" id="PRU00176"/>
    </source>
</evidence>
<proteinExistence type="predicted"/>
<keyword evidence="1" id="KW-0694">RNA-binding</keyword>
<dbReference type="Proteomes" id="UP000236370">
    <property type="component" value="Unassembled WGS sequence"/>
</dbReference>
<dbReference type="SMR" id="A0A2J8LGU5"/>
<dbReference type="InterPro" id="IPR000504">
    <property type="entry name" value="RRM_dom"/>
</dbReference>
<dbReference type="FunFam" id="3.30.70.330:FF:000013">
    <property type="entry name" value="CUGBP Elav-like family member 1 isoform 2"/>
    <property type="match status" value="1"/>
</dbReference>
<dbReference type="EMBL" id="NBAG03000291">
    <property type="protein sequence ID" value="PNI46483.1"/>
    <property type="molecule type" value="Genomic_DNA"/>
</dbReference>
<feature type="non-terminal residue" evidence="3">
    <location>
        <position position="56"/>
    </location>
</feature>
<organism evidence="3 4">
    <name type="scientific">Pan troglodytes</name>
    <name type="common">Chimpanzee</name>
    <dbReference type="NCBI Taxonomy" id="9598"/>
    <lineage>
        <taxon>Eukaryota</taxon>
        <taxon>Metazoa</taxon>
        <taxon>Chordata</taxon>
        <taxon>Craniata</taxon>
        <taxon>Vertebrata</taxon>
        <taxon>Euteleostomi</taxon>
        <taxon>Mammalia</taxon>
        <taxon>Eutheria</taxon>
        <taxon>Euarchontoglires</taxon>
        <taxon>Primates</taxon>
        <taxon>Haplorrhini</taxon>
        <taxon>Catarrhini</taxon>
        <taxon>Hominidae</taxon>
        <taxon>Pan</taxon>
    </lineage>
</organism>
<dbReference type="GO" id="GO:0003723">
    <property type="term" value="F:RNA binding"/>
    <property type="evidence" value="ECO:0007669"/>
    <property type="project" value="UniProtKB-UniRule"/>
</dbReference>